<comment type="subcellular location">
    <subcellularLocation>
        <location evidence="1">Cell envelope</location>
    </subcellularLocation>
</comment>
<dbReference type="KEGG" id="dvl:Dvul_0795"/>
<dbReference type="InterPro" id="IPR006143">
    <property type="entry name" value="RND_pump_MFP"/>
</dbReference>
<dbReference type="Pfam" id="PF25917">
    <property type="entry name" value="BSH_RND"/>
    <property type="match status" value="1"/>
</dbReference>
<dbReference type="NCBIfam" id="TIGR01730">
    <property type="entry name" value="RND_mfp"/>
    <property type="match status" value="1"/>
</dbReference>
<keyword evidence="3 4" id="KW-0175">Coiled coil</keyword>
<comment type="similarity">
    <text evidence="2">Belongs to the membrane fusion protein (MFP) (TC 8.A.1) family.</text>
</comment>
<proteinExistence type="inferred from homology"/>
<dbReference type="GO" id="GO:0030313">
    <property type="term" value="C:cell envelope"/>
    <property type="evidence" value="ECO:0007669"/>
    <property type="project" value="UniProtKB-SubCell"/>
</dbReference>
<gene>
    <name evidence="7" type="ordered locus">Dvul_0795</name>
</gene>
<evidence type="ECO:0000259" key="6">
    <source>
        <dbReference type="Pfam" id="PF25954"/>
    </source>
</evidence>
<dbReference type="Gene3D" id="2.40.420.20">
    <property type="match status" value="1"/>
</dbReference>
<dbReference type="GO" id="GO:0022857">
    <property type="term" value="F:transmembrane transporter activity"/>
    <property type="evidence" value="ECO:0007669"/>
    <property type="project" value="InterPro"/>
</dbReference>
<feature type="coiled-coil region" evidence="4">
    <location>
        <begin position="95"/>
        <end position="149"/>
    </location>
</feature>
<evidence type="ECO:0000256" key="2">
    <source>
        <dbReference type="ARBA" id="ARBA00009477"/>
    </source>
</evidence>
<dbReference type="RefSeq" id="WP_010939710.1">
    <property type="nucleotide sequence ID" value="NC_008751.1"/>
</dbReference>
<sequence length="411" mass="45782" precursor="true">MTRRRMYAILALILCSIAVGVWLYARRGTADPVIRETATVTRGEVRKTLEATGIIKPQVGAVVKTGSRFTGIIRKLHVKVGDRVEKDEVIAEIDDREQRAQLDEAEAKLRQAEAEAARVETSYPLQIREAEAQVQAARAESEYAALTMERKRKLVEQDLDARNSLDEAQQRSRSLSNVLVAREATLDRLRNEFRTERKRTRQAAEQAKAALETARIRLSYAVIRSPISGIVSQVTAPEGETVVAGFQVVNLITILDPSRLEMWIYVDETDVGQVRPGLDVEFRVDSQPEKTFRGVVDQIYPQPEIRDNIVYYQALVRLDPATSEHLRPEMTTQCRIIVASKKDVLVIPNDAIKWVDGGRVVFIDDGGKVRRVKPVLGTAGPDVTEVVEGLAEGQKVGVRVELPGASKGARK</sequence>
<dbReference type="Pfam" id="PF25954">
    <property type="entry name" value="Beta-barrel_RND_2"/>
    <property type="match status" value="1"/>
</dbReference>
<evidence type="ECO:0000313" key="8">
    <source>
        <dbReference type="Proteomes" id="UP000009173"/>
    </source>
</evidence>
<name>A0A0H3A6A7_NITV4</name>
<evidence type="ECO:0000256" key="4">
    <source>
        <dbReference type="SAM" id="Coils"/>
    </source>
</evidence>
<accession>A0A0H3A6A7</accession>
<dbReference type="Gene3D" id="2.40.30.170">
    <property type="match status" value="1"/>
</dbReference>
<feature type="domain" description="CusB-like beta-barrel" evidence="6">
    <location>
        <begin position="265"/>
        <end position="336"/>
    </location>
</feature>
<evidence type="ECO:0000259" key="5">
    <source>
        <dbReference type="Pfam" id="PF25917"/>
    </source>
</evidence>
<dbReference type="HOGENOM" id="CLU_018816_14_1_7"/>
<organism evidence="7 8">
    <name type="scientific">Nitratidesulfovibrio vulgaris (strain DP4)</name>
    <name type="common">Desulfovibrio vulgaris</name>
    <dbReference type="NCBI Taxonomy" id="391774"/>
    <lineage>
        <taxon>Bacteria</taxon>
        <taxon>Pseudomonadati</taxon>
        <taxon>Thermodesulfobacteriota</taxon>
        <taxon>Desulfovibrionia</taxon>
        <taxon>Desulfovibrionales</taxon>
        <taxon>Desulfovibrionaceae</taxon>
        <taxon>Nitratidesulfovibrio</taxon>
    </lineage>
</organism>
<dbReference type="SUPFAM" id="SSF111369">
    <property type="entry name" value="HlyD-like secretion proteins"/>
    <property type="match status" value="2"/>
</dbReference>
<dbReference type="InterPro" id="IPR050465">
    <property type="entry name" value="UPF0194_transport"/>
</dbReference>
<evidence type="ECO:0000313" key="7">
    <source>
        <dbReference type="EMBL" id="ABM27816.1"/>
    </source>
</evidence>
<dbReference type="AlphaFoldDB" id="A0A0H3A6A7"/>
<protein>
    <submittedName>
        <fullName evidence="7">Efflux transporter, RND family, MFP subunit</fullName>
    </submittedName>
</protein>
<dbReference type="EMBL" id="CP000527">
    <property type="protein sequence ID" value="ABM27816.1"/>
    <property type="molecule type" value="Genomic_DNA"/>
</dbReference>
<dbReference type="PANTHER" id="PTHR32347:SF14">
    <property type="entry name" value="EFFLUX SYSTEM COMPONENT YKNX-RELATED"/>
    <property type="match status" value="1"/>
</dbReference>
<dbReference type="GO" id="GO:0016020">
    <property type="term" value="C:membrane"/>
    <property type="evidence" value="ECO:0007669"/>
    <property type="project" value="InterPro"/>
</dbReference>
<reference evidence="8" key="1">
    <citation type="journal article" date="2009" name="Environ. Microbiol.">
        <title>Contribution of mobile genetic elements to Desulfovibrio vulgaris genome plasticity.</title>
        <authorList>
            <person name="Walker C.B."/>
            <person name="Stolyar S."/>
            <person name="Chivian D."/>
            <person name="Pinel N."/>
            <person name="Gabster J.A."/>
            <person name="Dehal P.S."/>
            <person name="He Z."/>
            <person name="Yang Z.K."/>
            <person name="Yen H.C."/>
            <person name="Zhou J."/>
            <person name="Wall J.D."/>
            <person name="Hazen T.C."/>
            <person name="Arkin A.P."/>
            <person name="Stahl D.A."/>
        </authorList>
    </citation>
    <scope>NUCLEOTIDE SEQUENCE [LARGE SCALE GENOMIC DNA]</scope>
    <source>
        <strain evidence="8">DP4</strain>
    </source>
</reference>
<dbReference type="Gene3D" id="2.40.50.100">
    <property type="match status" value="1"/>
</dbReference>
<evidence type="ECO:0000256" key="1">
    <source>
        <dbReference type="ARBA" id="ARBA00004196"/>
    </source>
</evidence>
<feature type="coiled-coil region" evidence="4">
    <location>
        <begin position="186"/>
        <end position="217"/>
    </location>
</feature>
<evidence type="ECO:0000256" key="3">
    <source>
        <dbReference type="ARBA" id="ARBA00023054"/>
    </source>
</evidence>
<feature type="domain" description="Multidrug resistance protein MdtA-like barrel-sandwich hybrid" evidence="5">
    <location>
        <begin position="62"/>
        <end position="252"/>
    </location>
</feature>
<dbReference type="Proteomes" id="UP000009173">
    <property type="component" value="Chromosome"/>
</dbReference>
<dbReference type="InterPro" id="IPR058792">
    <property type="entry name" value="Beta-barrel_RND_2"/>
</dbReference>
<dbReference type="SMR" id="A0A0H3A6A7"/>
<dbReference type="PANTHER" id="PTHR32347">
    <property type="entry name" value="EFFLUX SYSTEM COMPONENT YKNX-RELATED"/>
    <property type="match status" value="1"/>
</dbReference>
<dbReference type="InterPro" id="IPR058625">
    <property type="entry name" value="MdtA-like_BSH"/>
</dbReference>